<name>A0ABV9BA93_9ACTN</name>
<comment type="caution">
    <text evidence="1">The sequence shown here is derived from an EMBL/GenBank/DDBJ whole genome shotgun (WGS) entry which is preliminary data.</text>
</comment>
<reference evidence="2" key="1">
    <citation type="journal article" date="2019" name="Int. J. Syst. Evol. Microbiol.">
        <title>The Global Catalogue of Microorganisms (GCM) 10K type strain sequencing project: providing services to taxonomists for standard genome sequencing and annotation.</title>
        <authorList>
            <consortium name="The Broad Institute Genomics Platform"/>
            <consortium name="The Broad Institute Genome Sequencing Center for Infectious Disease"/>
            <person name="Wu L."/>
            <person name="Ma J."/>
        </authorList>
    </citation>
    <scope>NUCLEOTIDE SEQUENCE [LARGE SCALE GENOMIC DNA]</scope>
    <source>
        <strain evidence="2">CECT 8064</strain>
    </source>
</reference>
<sequence>MAFHITQGNPNPLTLAPGANASFTIEVFVDGLPVGPGETIRVKLPQGLTFPPGGQVRYMKIDEGINEQLMDVSRELDGSLVRFKAKAIGNQPAGFYSVNVQALPDAAAGPRTGPDGLVIGTTTAALNFHIGAQQPPRPVERRVHGTVDANRNIISGDGFVVKPGLTGVHRVVFTEAFVSPPTVLATLRKGGERGTLSVESVDTGLFDVRTATNGVWTSLGFSFLAVGLAAPNP</sequence>
<keyword evidence="2" id="KW-1185">Reference proteome</keyword>
<gene>
    <name evidence="1" type="ORF">ACFPEN_01395</name>
</gene>
<evidence type="ECO:0000313" key="1">
    <source>
        <dbReference type="EMBL" id="MFC4511583.1"/>
    </source>
</evidence>
<protein>
    <submittedName>
        <fullName evidence="1">Uncharacterized protein</fullName>
    </submittedName>
</protein>
<dbReference type="Proteomes" id="UP001595990">
    <property type="component" value="Unassembled WGS sequence"/>
</dbReference>
<dbReference type="RefSeq" id="WP_417922049.1">
    <property type="nucleotide sequence ID" value="NZ_JBHSFS010000001.1"/>
</dbReference>
<evidence type="ECO:0000313" key="2">
    <source>
        <dbReference type="Proteomes" id="UP001595990"/>
    </source>
</evidence>
<dbReference type="EMBL" id="JBHSFS010000001">
    <property type="protein sequence ID" value="MFC4511583.1"/>
    <property type="molecule type" value="Genomic_DNA"/>
</dbReference>
<accession>A0ABV9BA93</accession>
<proteinExistence type="predicted"/>
<organism evidence="1 2">
    <name type="scientific">Streptomyces ehimensis</name>
    <dbReference type="NCBI Taxonomy" id="68195"/>
    <lineage>
        <taxon>Bacteria</taxon>
        <taxon>Bacillati</taxon>
        <taxon>Actinomycetota</taxon>
        <taxon>Actinomycetes</taxon>
        <taxon>Kitasatosporales</taxon>
        <taxon>Streptomycetaceae</taxon>
        <taxon>Streptomyces</taxon>
    </lineage>
</organism>